<comment type="caution">
    <text evidence="3">The sequence shown here is derived from an EMBL/GenBank/DDBJ whole genome shotgun (WGS) entry which is preliminary data.</text>
</comment>
<feature type="coiled-coil region" evidence="1">
    <location>
        <begin position="336"/>
        <end position="396"/>
    </location>
</feature>
<feature type="region of interest" description="Disordered" evidence="2">
    <location>
        <begin position="236"/>
        <end position="266"/>
    </location>
</feature>
<feature type="region of interest" description="Disordered" evidence="2">
    <location>
        <begin position="57"/>
        <end position="78"/>
    </location>
</feature>
<organism evidence="3 4">
    <name type="scientific">Neocucurbitaria cava</name>
    <dbReference type="NCBI Taxonomy" id="798079"/>
    <lineage>
        <taxon>Eukaryota</taxon>
        <taxon>Fungi</taxon>
        <taxon>Dikarya</taxon>
        <taxon>Ascomycota</taxon>
        <taxon>Pezizomycotina</taxon>
        <taxon>Dothideomycetes</taxon>
        <taxon>Pleosporomycetidae</taxon>
        <taxon>Pleosporales</taxon>
        <taxon>Pleosporineae</taxon>
        <taxon>Cucurbitariaceae</taxon>
        <taxon>Neocucurbitaria</taxon>
    </lineage>
</organism>
<feature type="compositionally biased region" description="Polar residues" evidence="2">
    <location>
        <begin position="236"/>
        <end position="246"/>
    </location>
</feature>
<sequence length="503" mass="56067">MFITGLQFNVVHPIPIEYLERLNAEELAKVREHVTQQLQAGGYPGPSHAAAARTSLGSIDQIRNSDTSDTASEATFRTAPSIGTFNTARSTGTFYTAPSRAQSPPTPPEIRETMNWRDNVRNSGSFVAEPQSPTSTSRRPASTRPPVRAADPVQSTAEYHAREDELRVQEEILDTIAARVASRTDPDPHAEFGVALARARMEIIKARSKAHIPESAVRNARSRTTQVMDLAHDILSRQQAPPSYTATPELPKQTETKPASLEDPTGQTFEQLRDLDAHLEYISSGLMDLISQTNLRSVVAETIRKARDTLNPVRQNGAQFGPLDRAKTREIGQTVLAAARQEAEAVDRSLARIMQAEENLNNAARDRVSEEEATRLNREEQHAAELQRAHMQAQELGQDVQGGEPARRVRWIDQQMNGQDHQGQQLPRIQDLRNIGLSQRDMAHFRGFLEFRHRAGQISAEELANILSWPGYYDNNGAPFLLGPNRTRLYLRSVLPSPWDTLP</sequence>
<evidence type="ECO:0000313" key="3">
    <source>
        <dbReference type="EMBL" id="KAJ4376502.1"/>
    </source>
</evidence>
<accession>A0A9W8YG94</accession>
<evidence type="ECO:0000313" key="4">
    <source>
        <dbReference type="Proteomes" id="UP001140560"/>
    </source>
</evidence>
<protein>
    <submittedName>
        <fullName evidence="3">Uncharacterized protein</fullName>
    </submittedName>
</protein>
<name>A0A9W8YG94_9PLEO</name>
<evidence type="ECO:0000256" key="1">
    <source>
        <dbReference type="SAM" id="Coils"/>
    </source>
</evidence>
<gene>
    <name evidence="3" type="ORF">N0V83_001786</name>
</gene>
<proteinExistence type="predicted"/>
<feature type="compositionally biased region" description="Polar residues" evidence="2">
    <location>
        <begin position="57"/>
        <end position="75"/>
    </location>
</feature>
<evidence type="ECO:0000256" key="2">
    <source>
        <dbReference type="SAM" id="MobiDB-lite"/>
    </source>
</evidence>
<dbReference type="EMBL" id="JAPEUY010000002">
    <property type="protein sequence ID" value="KAJ4376502.1"/>
    <property type="molecule type" value="Genomic_DNA"/>
</dbReference>
<feature type="compositionally biased region" description="Low complexity" evidence="2">
    <location>
        <begin position="132"/>
        <end position="150"/>
    </location>
</feature>
<reference evidence="3" key="1">
    <citation type="submission" date="2022-10" db="EMBL/GenBank/DDBJ databases">
        <title>Tapping the CABI collections for fungal endophytes: first genome assemblies for Collariella, Neodidymelliopsis, Ascochyta clinopodiicola, Didymella pomorum, Didymosphaeria variabile, Neocosmospora piperis and Neocucurbitaria cava.</title>
        <authorList>
            <person name="Hill R."/>
        </authorList>
    </citation>
    <scope>NUCLEOTIDE SEQUENCE</scope>
    <source>
        <strain evidence="3">IMI 356814</strain>
    </source>
</reference>
<dbReference type="Proteomes" id="UP001140560">
    <property type="component" value="Unassembled WGS sequence"/>
</dbReference>
<keyword evidence="4" id="KW-1185">Reference proteome</keyword>
<dbReference type="AlphaFoldDB" id="A0A9W8YG94"/>
<feature type="region of interest" description="Disordered" evidence="2">
    <location>
        <begin position="123"/>
        <end position="164"/>
    </location>
</feature>
<keyword evidence="1" id="KW-0175">Coiled coil</keyword>